<feature type="region of interest" description="Disordered" evidence="2">
    <location>
        <begin position="1822"/>
        <end position="2109"/>
    </location>
</feature>
<feature type="compositionally biased region" description="Low complexity" evidence="2">
    <location>
        <begin position="2031"/>
        <end position="2045"/>
    </location>
</feature>
<gene>
    <name evidence="3" type="ORF">KFL_001920140</name>
</gene>
<name>A0A1Y1I0R6_KLENI</name>
<feature type="compositionally biased region" description="Polar residues" evidence="2">
    <location>
        <begin position="929"/>
        <end position="948"/>
    </location>
</feature>
<proteinExistence type="predicted"/>
<feature type="region of interest" description="Disordered" evidence="2">
    <location>
        <begin position="1183"/>
        <end position="1381"/>
    </location>
</feature>
<feature type="compositionally biased region" description="Low complexity" evidence="2">
    <location>
        <begin position="440"/>
        <end position="452"/>
    </location>
</feature>
<feature type="compositionally biased region" description="Acidic residues" evidence="2">
    <location>
        <begin position="1230"/>
        <end position="1239"/>
    </location>
</feature>
<feature type="compositionally biased region" description="Polar residues" evidence="2">
    <location>
        <begin position="1634"/>
        <end position="1646"/>
    </location>
</feature>
<evidence type="ECO:0000313" key="3">
    <source>
        <dbReference type="EMBL" id="GAQ84514.1"/>
    </source>
</evidence>
<feature type="compositionally biased region" description="Basic residues" evidence="2">
    <location>
        <begin position="2100"/>
        <end position="2109"/>
    </location>
</feature>
<evidence type="ECO:0000256" key="2">
    <source>
        <dbReference type="SAM" id="MobiDB-lite"/>
    </source>
</evidence>
<feature type="compositionally biased region" description="Low complexity" evidence="2">
    <location>
        <begin position="461"/>
        <end position="470"/>
    </location>
</feature>
<feature type="compositionally biased region" description="Low complexity" evidence="2">
    <location>
        <begin position="891"/>
        <end position="903"/>
    </location>
</feature>
<feature type="compositionally biased region" description="Basic and acidic residues" evidence="2">
    <location>
        <begin position="646"/>
        <end position="657"/>
    </location>
</feature>
<feature type="compositionally biased region" description="Low complexity" evidence="2">
    <location>
        <begin position="1885"/>
        <end position="1898"/>
    </location>
</feature>
<feature type="region of interest" description="Disordered" evidence="2">
    <location>
        <begin position="598"/>
        <end position="628"/>
    </location>
</feature>
<feature type="compositionally biased region" description="Basic and acidic residues" evidence="2">
    <location>
        <begin position="1592"/>
        <end position="1627"/>
    </location>
</feature>
<dbReference type="OMA" id="KQMESEC"/>
<evidence type="ECO:0000256" key="1">
    <source>
        <dbReference type="SAM" id="Coils"/>
    </source>
</evidence>
<dbReference type="Proteomes" id="UP000054558">
    <property type="component" value="Unassembled WGS sequence"/>
</dbReference>
<feature type="region of interest" description="Disordered" evidence="2">
    <location>
        <begin position="1576"/>
        <end position="1724"/>
    </location>
</feature>
<feature type="region of interest" description="Disordered" evidence="2">
    <location>
        <begin position="1085"/>
        <end position="1142"/>
    </location>
</feature>
<feature type="compositionally biased region" description="Polar residues" evidence="2">
    <location>
        <begin position="1360"/>
        <end position="1381"/>
    </location>
</feature>
<reference evidence="3 4" key="1">
    <citation type="journal article" date="2014" name="Nat. Commun.">
        <title>Klebsormidium flaccidum genome reveals primary factors for plant terrestrial adaptation.</title>
        <authorList>
            <person name="Hori K."/>
            <person name="Maruyama F."/>
            <person name="Fujisawa T."/>
            <person name="Togashi T."/>
            <person name="Yamamoto N."/>
            <person name="Seo M."/>
            <person name="Sato S."/>
            <person name="Yamada T."/>
            <person name="Mori H."/>
            <person name="Tajima N."/>
            <person name="Moriyama T."/>
            <person name="Ikeuchi M."/>
            <person name="Watanabe M."/>
            <person name="Wada H."/>
            <person name="Kobayashi K."/>
            <person name="Saito M."/>
            <person name="Masuda T."/>
            <person name="Sasaki-Sekimoto Y."/>
            <person name="Mashiguchi K."/>
            <person name="Awai K."/>
            <person name="Shimojima M."/>
            <person name="Masuda S."/>
            <person name="Iwai M."/>
            <person name="Nobusawa T."/>
            <person name="Narise T."/>
            <person name="Kondo S."/>
            <person name="Saito H."/>
            <person name="Sato R."/>
            <person name="Murakawa M."/>
            <person name="Ihara Y."/>
            <person name="Oshima-Yamada Y."/>
            <person name="Ohtaka K."/>
            <person name="Satoh M."/>
            <person name="Sonobe K."/>
            <person name="Ishii M."/>
            <person name="Ohtani R."/>
            <person name="Kanamori-Sato M."/>
            <person name="Honoki R."/>
            <person name="Miyazaki D."/>
            <person name="Mochizuki H."/>
            <person name="Umetsu J."/>
            <person name="Higashi K."/>
            <person name="Shibata D."/>
            <person name="Kamiya Y."/>
            <person name="Sato N."/>
            <person name="Nakamura Y."/>
            <person name="Tabata S."/>
            <person name="Ida S."/>
            <person name="Kurokawa K."/>
            <person name="Ohta H."/>
        </authorList>
    </citation>
    <scope>NUCLEOTIDE SEQUENCE [LARGE SCALE GENOMIC DNA]</scope>
    <source>
        <strain evidence="3 4">NIES-2285</strain>
    </source>
</reference>
<feature type="compositionally biased region" description="Basic and acidic residues" evidence="2">
    <location>
        <begin position="1220"/>
        <end position="1229"/>
    </location>
</feature>
<organism evidence="3 4">
    <name type="scientific">Klebsormidium nitens</name>
    <name type="common">Green alga</name>
    <name type="synonym">Ulothrix nitens</name>
    <dbReference type="NCBI Taxonomy" id="105231"/>
    <lineage>
        <taxon>Eukaryota</taxon>
        <taxon>Viridiplantae</taxon>
        <taxon>Streptophyta</taxon>
        <taxon>Klebsormidiophyceae</taxon>
        <taxon>Klebsormidiales</taxon>
        <taxon>Klebsormidiaceae</taxon>
        <taxon>Klebsormidium</taxon>
    </lineage>
</organism>
<sequence>MIVGTRRRRLQVLSSEEEMKLIEEQRSRARKERLLQVRRQDTILAAHRVREFRAQVTTGQQRLAQQLENQWQLERQQKIEELEAELAAALADVGRSQRQAQDAVEEKAKRAEAAAVQAVENLRNAQARFQGALREEQSRRTELQAEQRAAEARRKAMEETMRMERALAQIAARNAELRQRAEAAAAATREPRILPVIDDLDAFRFTCLHRQLLERTPLTNIPGAENAPPQQVVKFPPPNVHIKGLDDSRVAAEVERRRIEAEKERRERERRETHSRTVEREAAAHFRIGVWRQRKEAAIALARSRRAEGLERQRALFPIDEEGTLPTQPLEQQAASLQEEIEGLAAPSGRPGERPTAAVSDERAPVQAASARPEPAPAEAATAQASTSSAELDGPSGASSEAASAQRPETAPEEIEVLAQDSRERHPGGSVEPRPDGSRAEQGAGTEEGAAAEADEKVGAKESSAGASGAETRRPPLPEEAGHVSADGGPGVQGEESGVRVSGGLGGWLPRIGEDSPFVERGGQARGDLRGPSEELVNSSRAEDVRGGGQEGAAGRVEEAAPDFSEEVPGMDLREVLEQLVALEDARSGDAREALRILDERADLTRPHNPEEGGRGAEAPRRAEGTSELRQSLEEFIVLERELYEKEQQKERLRGRLESGVGVRDLEGSGQLETQAKFPGERGRNRGEERRDDGLMDRQNEGGVVSRALGTASAAPKVDVSIGAVPGSEALSGGASGLAADQLGLANPGGLEGLEVNTARQRLGHWGLDYASSDFTLMSSPTSGLSPFSLLTSPLSNFSEDDLDVLLDVHVSSFALGPVSGSGDGATLREGETAEFREQPGLGLNAGEELHSAEGQVTSGTGFDTELSARRTEGEENERTREPDGAKEHVSSSAPTSSSLLTSGDTMLSGGTGLSNRTELEAGALLPSSELTTSGTVPSTDLPPTSTTERSETGAAEAPFPSGHSSPGSQTAPTYPPSSPGVFQPVPQTLDTGRASAPGDFEPTSEEEQGHQPVTLDLVTEGVFAPSNSEPNAEKQQGKRAAAIGNLPGERERPVDDIFARLKRELDEFDERLDAVRADVFAQGGAAARLPSSTSGLPSTPTTSTSDGNARPPLPPSSQSKPSDAPAADVSTEGRPADVALPPVVEAFLPGTAPPERVADATLTSTTIASLLAATLTVSSFSLTTSGSSPVSQSPHVNPAGNPHVHRDVRASPDSASDSEGPHAQKLDPSDDQQSEDADVTALDGRLNFDMRAAEPSAETGRPSIAAALGLSETSSEESEAAETERTALGETGKSGEGSSGKSELSSNSAISSPEGGGSTLAGREFREAAFRGAEQERSAGESNHSGKSPDAGDLAPFVESSNPSSPALSERLSPSDQSLTTTWQYRSSSLLAAPAAYQTGTQMAPLSEEWSEGFRALEEGVSEEESLGAAVPRSGVEVRSVSTERQAGQGAERKDGRAEAAAPVAGPSESRAEAEFHEEALSLAPLPLSPRLLPSEDMSSNHWQPPPLQKPKAHFAEDLLRRSLSPPAAAQTFKPPNVAAALALLDRPSELLTFDEQLEALAGELRKLDQRLHVATSQSVSSLLGSGPPDDGSREVYREGVREKSRDVGDRRGSPGDSDAVRRDEAGGGASADVTSPTSGDTAGVSSVMADDASPQAGTADVSGGEADANSPLREDSDVRSGAPLHGTEAERSGSGDLSKASELRTEPENSASPEQRRALPPVAGRVDIASLSSVGWAAALDIDGPDSLLAGSADFSPWRGSDVSDPSPAFGRLAKGGTGMQSSVPFSEPAFGRGLTASEKGIEAEGEEYLSPYLGNSLHGSDLQSESGGVRTDIGKAAGRGGSGVLGQQEAGGQEQRIEDRKTPQIAKLSSSRPTVAEQRPVSASGRATASAAGKGMVAGKGTFLAARSRSFSPLPKPPRNKARSAERTRQSGPANSAGRGGKAPSPSAELRKQAGGTSLVADSGLGAVRSPSKVSGPGGNASSAGRRGTASIPPAELRKQRGEFSPAADGESGAVRSPSRESGPPTPSSVTSSWSSITSGLSARVKEPGRRFEDTLRAGAEEDPGGRPGSKEEAEKRKRAIELKEKALAFDKEQRDKRRRSRTTAA</sequence>
<feature type="compositionally biased region" description="Basic and acidic residues" evidence="2">
    <location>
        <begin position="1324"/>
        <end position="1340"/>
    </location>
</feature>
<keyword evidence="4" id="KW-1185">Reference proteome</keyword>
<feature type="compositionally biased region" description="Basic and acidic residues" evidence="2">
    <location>
        <begin position="2047"/>
        <end position="2063"/>
    </location>
</feature>
<feature type="region of interest" description="Disordered" evidence="2">
    <location>
        <begin position="852"/>
        <end position="1056"/>
    </location>
</feature>
<feature type="compositionally biased region" description="Low complexity" evidence="2">
    <location>
        <begin position="367"/>
        <end position="405"/>
    </location>
</feature>
<feature type="compositionally biased region" description="Basic and acidic residues" evidence="2">
    <location>
        <begin position="679"/>
        <end position="700"/>
    </location>
</feature>
<keyword evidence="1" id="KW-0175">Coiled coil</keyword>
<feature type="compositionally biased region" description="Polar residues" evidence="2">
    <location>
        <begin position="963"/>
        <end position="973"/>
    </location>
</feature>
<feature type="compositionally biased region" description="Basic and acidic residues" evidence="2">
    <location>
        <begin position="1689"/>
        <end position="1709"/>
    </location>
</feature>
<feature type="compositionally biased region" description="Basic and acidic residues" evidence="2">
    <location>
        <begin position="2072"/>
        <end position="2099"/>
    </location>
</feature>
<feature type="coiled-coil region" evidence="1">
    <location>
        <begin position="72"/>
        <end position="187"/>
    </location>
</feature>
<feature type="compositionally biased region" description="Basic and acidic residues" evidence="2">
    <location>
        <begin position="421"/>
        <end position="439"/>
    </location>
</feature>
<feature type="compositionally biased region" description="Basic and acidic residues" evidence="2">
    <location>
        <begin position="867"/>
        <end position="890"/>
    </location>
</feature>
<feature type="compositionally biased region" description="Basic and acidic residues" evidence="2">
    <location>
        <begin position="471"/>
        <end position="482"/>
    </location>
</feature>
<feature type="region of interest" description="Disordered" evidence="2">
    <location>
        <begin position="1420"/>
        <end position="1478"/>
    </location>
</feature>
<feature type="region of interest" description="Disordered" evidence="2">
    <location>
        <begin position="646"/>
        <end position="700"/>
    </location>
</feature>
<evidence type="ECO:0000313" key="4">
    <source>
        <dbReference type="Proteomes" id="UP000054558"/>
    </source>
</evidence>
<dbReference type="EMBL" id="DF237141">
    <property type="protein sequence ID" value="GAQ84514.1"/>
    <property type="molecule type" value="Genomic_DNA"/>
</dbReference>
<feature type="region of interest" description="Disordered" evidence="2">
    <location>
        <begin position="220"/>
        <end position="239"/>
    </location>
</feature>
<feature type="region of interest" description="Disordered" evidence="2">
    <location>
        <begin position="1750"/>
        <end position="1794"/>
    </location>
</feature>
<protein>
    <submittedName>
        <fullName evidence="3">Uncharacterized protein</fullName>
    </submittedName>
</protein>
<feature type="compositionally biased region" description="Polar residues" evidence="2">
    <location>
        <begin position="1576"/>
        <end position="1585"/>
    </location>
</feature>
<feature type="compositionally biased region" description="Low complexity" evidence="2">
    <location>
        <begin position="1090"/>
        <end position="1106"/>
    </location>
</feature>
<feature type="region of interest" description="Disordered" evidence="2">
    <location>
        <begin position="345"/>
        <end position="570"/>
    </location>
</feature>
<accession>A0A1Y1I0R6</accession>